<dbReference type="OrthoDB" id="40950at2157"/>
<dbReference type="AlphaFoldDB" id="A0A4D6HBW5"/>
<dbReference type="Gene3D" id="3.60.15.10">
    <property type="entry name" value="Ribonuclease Z/Hydroxyacylglutathione hydrolase-like"/>
    <property type="match status" value="1"/>
</dbReference>
<dbReference type="InterPro" id="IPR011108">
    <property type="entry name" value="RMMBL"/>
</dbReference>
<feature type="domain" description="Metallo-beta-lactamase" evidence="2">
    <location>
        <begin position="13"/>
        <end position="218"/>
    </location>
</feature>
<dbReference type="SMART" id="SM01027">
    <property type="entry name" value="Beta-Casp"/>
    <property type="match status" value="1"/>
</dbReference>
<sequence>MEIQFLGGAGEVGRSAVLVNDSLLLDYGLKTETPTQYPVGDVAPDAVVVSHGHLDHAGAVPTLLSGDDRPEIHWTPPTRDLTRTLARDTLKLHGGTMQCPFTEEDVHRIGEVSHPHGYGDSFEAAGHEITFFNAGHIPGSAHVLVDDGETRLLYTGDFHTDDQRLVTGTTARPDADVVICESTYSDVDHDARGVVEERFAESAKTTLWEGGTVVIPAFAIGRTQEMLLICDRYDIPCYVDGMGQQVTQMLRQYPGFVRDADALQRAKSHARFVSGRDGQRRRIAEENTAIVTTSGMLSGGPAMSYIPEIADRPTNKITLTGYQVEGTPGRELLDTGSAEIDGHHMPVAAQVESYDFSAHADRGGLRSFLDDYRSAEILVNHGDRCNEFAAELRQKGYDAMAPDLGETWRRNLRDSWTC</sequence>
<evidence type="ECO:0000259" key="2">
    <source>
        <dbReference type="SMART" id="SM00849"/>
    </source>
</evidence>
<dbReference type="Pfam" id="PF10996">
    <property type="entry name" value="Beta-Casp"/>
    <property type="match status" value="1"/>
</dbReference>
<proteinExistence type="predicted"/>
<dbReference type="Pfam" id="PF07521">
    <property type="entry name" value="RMMBL"/>
    <property type="match status" value="1"/>
</dbReference>
<accession>A0A4D6HBW5</accession>
<dbReference type="Gene3D" id="3.40.50.10890">
    <property type="match status" value="1"/>
</dbReference>
<dbReference type="SUPFAM" id="SSF56281">
    <property type="entry name" value="Metallo-hydrolase/oxidoreductase"/>
    <property type="match status" value="1"/>
</dbReference>
<dbReference type="CDD" id="cd16295">
    <property type="entry name" value="TTHA0252-CPSF-like_MBL-fold"/>
    <property type="match status" value="1"/>
</dbReference>
<dbReference type="Pfam" id="PF00753">
    <property type="entry name" value="Lactamase_B"/>
    <property type="match status" value="1"/>
</dbReference>
<dbReference type="PANTHER" id="PTHR11203">
    <property type="entry name" value="CLEAVAGE AND POLYADENYLATION SPECIFICITY FACTOR FAMILY MEMBER"/>
    <property type="match status" value="1"/>
</dbReference>
<evidence type="ECO:0000313" key="4">
    <source>
        <dbReference type="EMBL" id="QCC51459.1"/>
    </source>
</evidence>
<dbReference type="KEGG" id="hsn:DV733_09500"/>
<dbReference type="GO" id="GO:0004521">
    <property type="term" value="F:RNA endonuclease activity"/>
    <property type="evidence" value="ECO:0007669"/>
    <property type="project" value="TreeGrafter"/>
</dbReference>
<dbReference type="InterPro" id="IPR050698">
    <property type="entry name" value="MBL"/>
</dbReference>
<dbReference type="InterPro" id="IPR022712">
    <property type="entry name" value="Beta_Casp"/>
</dbReference>
<keyword evidence="5" id="KW-1185">Reference proteome</keyword>
<dbReference type="InterPro" id="IPR001279">
    <property type="entry name" value="Metallo-B-lactamas"/>
</dbReference>
<keyword evidence="1 4" id="KW-0378">Hydrolase</keyword>
<dbReference type="Proteomes" id="UP000296706">
    <property type="component" value="Chromosome"/>
</dbReference>
<dbReference type="SMART" id="SM00849">
    <property type="entry name" value="Lactamase_B"/>
    <property type="match status" value="1"/>
</dbReference>
<dbReference type="RefSeq" id="WP_049994930.1">
    <property type="nucleotide sequence ID" value="NZ_CP031310.1"/>
</dbReference>
<gene>
    <name evidence="4" type="ORF">DV733_09500</name>
</gene>
<name>A0A4D6HBW5_9EURY</name>
<evidence type="ECO:0000259" key="3">
    <source>
        <dbReference type="SMART" id="SM01027"/>
    </source>
</evidence>
<dbReference type="EMBL" id="CP031310">
    <property type="protein sequence ID" value="QCC51459.1"/>
    <property type="molecule type" value="Genomic_DNA"/>
</dbReference>
<feature type="domain" description="Beta-Casp" evidence="3">
    <location>
        <begin position="223"/>
        <end position="332"/>
    </location>
</feature>
<dbReference type="GeneID" id="39848099"/>
<protein>
    <submittedName>
        <fullName evidence="4">MBL fold metallo-hydrolase</fullName>
    </submittedName>
</protein>
<dbReference type="STRING" id="1457250.GCA_000755225_01002"/>
<evidence type="ECO:0000313" key="5">
    <source>
        <dbReference type="Proteomes" id="UP000296706"/>
    </source>
</evidence>
<dbReference type="InterPro" id="IPR036866">
    <property type="entry name" value="RibonucZ/Hydroxyglut_hydro"/>
</dbReference>
<reference evidence="4 5" key="1">
    <citation type="journal article" date="2019" name="Nat. Commun.">
        <title>A new type of DNA phosphorothioation-based antiviral system in archaea.</title>
        <authorList>
            <person name="Xiong L."/>
            <person name="Liu S."/>
            <person name="Chen S."/>
            <person name="Xiao Y."/>
            <person name="Zhu B."/>
            <person name="Gao Y."/>
            <person name="Zhang Y."/>
            <person name="Chen B."/>
            <person name="Luo J."/>
            <person name="Deng Z."/>
            <person name="Chen X."/>
            <person name="Wang L."/>
            <person name="Chen S."/>
        </authorList>
    </citation>
    <scope>NUCLEOTIDE SEQUENCE [LARGE SCALE GENOMIC DNA]</scope>
    <source>
        <strain evidence="4 5">CBA1105</strain>
    </source>
</reference>
<dbReference type="GO" id="GO:0016787">
    <property type="term" value="F:hydrolase activity"/>
    <property type="evidence" value="ECO:0007669"/>
    <property type="project" value="UniProtKB-KW"/>
</dbReference>
<organism evidence="4 5">
    <name type="scientific">Halapricum salinum</name>
    <dbReference type="NCBI Taxonomy" id="1457250"/>
    <lineage>
        <taxon>Archaea</taxon>
        <taxon>Methanobacteriati</taxon>
        <taxon>Methanobacteriota</taxon>
        <taxon>Stenosarchaea group</taxon>
        <taxon>Halobacteria</taxon>
        <taxon>Halobacteriales</taxon>
        <taxon>Haloarculaceae</taxon>
        <taxon>Halapricum</taxon>
    </lineage>
</organism>
<evidence type="ECO:0000256" key="1">
    <source>
        <dbReference type="ARBA" id="ARBA00022801"/>
    </source>
</evidence>
<dbReference type="PANTHER" id="PTHR11203:SF52">
    <property type="entry name" value="MRNA 3-END PROCESSING FACTOR"/>
    <property type="match status" value="1"/>
</dbReference>